<sequence length="464" mass="50849">MKEIQFTQVQNNCCASETNKDVVKTGGNPSSNLPVAIIGAGPIGLAAAAHLIERGENIIIFESGAEVGSHIKEWGHVQVFSPWQYNIDKAAARLLEKAGWERPDDDVLPTGKELLEQYLYPLSRLPEIESNIKLNAKVTAVSRKDMDKMKTLGRESQPFIVLVEENQLTTLYEAKAVVDATGTWGKANPVHSSGIWTKEEGDLKEHIYYGIPDINSRDGERFNGKKVAVIGGGHSAINSMLELSKDPNTKIFWIMRKSKVGNAYGGEDNDQLKARGALGSRIHRLVDQGRIKVFTPFHIHQLKQVDGKINITGTSLGEVKQVEGIDEIVVNTGSRPDFSFLGELRLSIDQSTESVETLAPLIDPNVHSCGTVRPHGEKELRHLEKNFYIVGMKSYGRAPTFLMATGYEQVRSIAAYLAGDYEGAEKVELELPETGVCSINNVSNQVEESCCSPTPAAKVSSCCS</sequence>
<dbReference type="EMBL" id="CP118102">
    <property type="protein sequence ID" value="WDH85368.1"/>
    <property type="molecule type" value="Genomic_DNA"/>
</dbReference>
<evidence type="ECO:0000313" key="2">
    <source>
        <dbReference type="EMBL" id="WDH85368.1"/>
    </source>
</evidence>
<protein>
    <submittedName>
        <fullName evidence="2">NAD(P)-binding domain-containing protein</fullName>
    </submittedName>
</protein>
<dbReference type="RefSeq" id="WP_205054970.1">
    <property type="nucleotide sequence ID" value="NZ_CP118102.1"/>
</dbReference>
<keyword evidence="5" id="KW-1185">Reference proteome</keyword>
<dbReference type="EMBL" id="CP118110">
    <property type="protein sequence ID" value="WDI05332.1"/>
    <property type="molecule type" value="Genomic_DNA"/>
</dbReference>
<dbReference type="AlphaFoldDB" id="A0AAX3N6B7"/>
<evidence type="ECO:0000256" key="1">
    <source>
        <dbReference type="ARBA" id="ARBA00023002"/>
    </source>
</evidence>
<dbReference type="GO" id="GO:0004497">
    <property type="term" value="F:monooxygenase activity"/>
    <property type="evidence" value="ECO:0007669"/>
    <property type="project" value="TreeGrafter"/>
</dbReference>
<dbReference type="InterPro" id="IPR036188">
    <property type="entry name" value="FAD/NAD-bd_sf"/>
</dbReference>
<evidence type="ECO:0000313" key="3">
    <source>
        <dbReference type="EMBL" id="WDI05332.1"/>
    </source>
</evidence>
<proteinExistence type="predicted"/>
<dbReference type="Pfam" id="PF13738">
    <property type="entry name" value="Pyr_redox_3"/>
    <property type="match status" value="1"/>
</dbReference>
<keyword evidence="2" id="KW-0614">Plasmid</keyword>
<dbReference type="InterPro" id="IPR050982">
    <property type="entry name" value="Auxin_biosynth/cation_transpt"/>
</dbReference>
<evidence type="ECO:0000313" key="4">
    <source>
        <dbReference type="Proteomes" id="UP001220962"/>
    </source>
</evidence>
<organism evidence="2 4">
    <name type="scientific">Paenibacillus urinalis</name>
    <dbReference type="NCBI Taxonomy" id="521520"/>
    <lineage>
        <taxon>Bacteria</taxon>
        <taxon>Bacillati</taxon>
        <taxon>Bacillota</taxon>
        <taxon>Bacilli</taxon>
        <taxon>Bacillales</taxon>
        <taxon>Paenibacillaceae</taxon>
        <taxon>Paenibacillus</taxon>
    </lineage>
</organism>
<dbReference type="Gene3D" id="3.50.50.60">
    <property type="entry name" value="FAD/NAD(P)-binding domain"/>
    <property type="match status" value="1"/>
</dbReference>
<dbReference type="GO" id="GO:0050660">
    <property type="term" value="F:flavin adenine dinucleotide binding"/>
    <property type="evidence" value="ECO:0007669"/>
    <property type="project" value="TreeGrafter"/>
</dbReference>
<geneLocation type="plasmid" evidence="2 4">
    <name>unnamed1</name>
</geneLocation>
<evidence type="ECO:0000313" key="5">
    <source>
        <dbReference type="Proteomes" id="UP001221519"/>
    </source>
</evidence>
<dbReference type="PANTHER" id="PTHR43539">
    <property type="entry name" value="FLAVIN-BINDING MONOOXYGENASE-LIKE PROTEIN (AFU_ORTHOLOGUE AFUA_4G09220)"/>
    <property type="match status" value="1"/>
</dbReference>
<keyword evidence="1" id="KW-0560">Oxidoreductase</keyword>
<dbReference type="PANTHER" id="PTHR43539:SF78">
    <property type="entry name" value="FLAVIN-CONTAINING MONOOXYGENASE"/>
    <property type="match status" value="1"/>
</dbReference>
<name>A0AAX3N6B7_9BACL</name>
<dbReference type="SUPFAM" id="SSF51905">
    <property type="entry name" value="FAD/NAD(P)-binding domain"/>
    <property type="match status" value="1"/>
</dbReference>
<dbReference type="PRINTS" id="PR00368">
    <property type="entry name" value="FADPNR"/>
</dbReference>
<dbReference type="Proteomes" id="UP001220962">
    <property type="component" value="Plasmid unnamed1"/>
</dbReference>
<reference evidence="2 5" key="1">
    <citation type="submission" date="2023-02" db="EMBL/GenBank/DDBJ databases">
        <title>Pathogen: clinical or host-associated sample.</title>
        <authorList>
            <person name="Hergert J."/>
            <person name="Casey R."/>
            <person name="Wagner J."/>
            <person name="Young E.L."/>
            <person name="Oakeson K.F."/>
        </authorList>
    </citation>
    <scope>NUCLEOTIDE SEQUENCE</scope>
    <source>
        <strain evidence="3 5">2022CK-00829</strain>
        <strain evidence="2">2022CK-00830</strain>
        <plasmid evidence="2">unnamed1</plasmid>
        <plasmid evidence="3 5">unnamed2</plasmid>
    </source>
</reference>
<dbReference type="Proteomes" id="UP001221519">
    <property type="component" value="Plasmid unnamed2"/>
</dbReference>
<geneLocation type="plasmid" evidence="3 5">
    <name>unnamed2</name>
</geneLocation>
<accession>A0AAX3N6B7</accession>
<gene>
    <name evidence="2" type="ORF">PUW23_25360</name>
    <name evidence="3" type="ORF">PUW25_27330</name>
</gene>